<evidence type="ECO:0000256" key="4">
    <source>
        <dbReference type="ARBA" id="ARBA00022989"/>
    </source>
</evidence>
<evidence type="ECO:0000256" key="1">
    <source>
        <dbReference type="ARBA" id="ARBA00004651"/>
    </source>
</evidence>
<evidence type="ECO:0000256" key="6">
    <source>
        <dbReference type="SAM" id="MobiDB-lite"/>
    </source>
</evidence>
<keyword evidence="3 7" id="KW-0812">Transmembrane</keyword>
<accession>A0A3A8AGX7</accession>
<comment type="subcellular location">
    <subcellularLocation>
        <location evidence="1">Cell membrane</location>
        <topology evidence="1">Multi-pass membrane protein</topology>
    </subcellularLocation>
</comment>
<keyword evidence="5 7" id="KW-0472">Membrane</keyword>
<sequence>MAEQGTITPAMRFQRVADTNQQKLSMAQRSAVPGDTGLGAAASLDRDAPTSPRRLSARAWWSALKATATRAADMDVSLRCAGVAFFGFLSVFPALSAAVSLFGLIANPLAIADANLAIAIALPVEITTVITEQAAAFAARETKLGIGLAVSLAIALWTGSRGMNALIFAITKAHRETDTRGFVAGAVTSFIATVSAFVTLGILLIAVTVLPTLALIWPFAESRESAILWLRWPVVAVVLWVAVLLLFRNAPHRRSPETRWVVPGAILATALWLLGSAALSFFIENFGRYDATFGSIAAAAVFMLWLYVSAIVLVSGAALNAELEWRTRKDTTVGPDRPMGQRNAYVADTLAADAADPMCERTHPTNNRHEETGDGQTR</sequence>
<protein>
    <submittedName>
        <fullName evidence="8">YihY/virulence factor BrkB family protein</fullName>
    </submittedName>
</protein>
<evidence type="ECO:0000313" key="8">
    <source>
        <dbReference type="EMBL" id="RKF06910.1"/>
    </source>
</evidence>
<dbReference type="EMBL" id="QFWV02000005">
    <property type="protein sequence ID" value="RKF06910.1"/>
    <property type="molecule type" value="Genomic_DNA"/>
</dbReference>
<dbReference type="InterPro" id="IPR017039">
    <property type="entry name" value="Virul_fac_BrkB"/>
</dbReference>
<feature type="transmembrane region" description="Helical" evidence="7">
    <location>
        <begin position="295"/>
        <end position="319"/>
    </location>
</feature>
<dbReference type="NCBIfam" id="TIGR00765">
    <property type="entry name" value="yihY_not_rbn"/>
    <property type="match status" value="1"/>
</dbReference>
<evidence type="ECO:0000313" key="9">
    <source>
        <dbReference type="Proteomes" id="UP000246132"/>
    </source>
</evidence>
<dbReference type="AlphaFoldDB" id="A0A3A8AGX7"/>
<feature type="transmembrane region" description="Helical" evidence="7">
    <location>
        <begin position="229"/>
        <end position="248"/>
    </location>
</feature>
<keyword evidence="9" id="KW-1185">Reference proteome</keyword>
<comment type="caution">
    <text evidence="8">The sequence shown here is derived from an EMBL/GenBank/DDBJ whole genome shotgun (WGS) entry which is preliminary data.</text>
</comment>
<feature type="transmembrane region" description="Helical" evidence="7">
    <location>
        <begin position="182"/>
        <end position="209"/>
    </location>
</feature>
<feature type="transmembrane region" description="Helical" evidence="7">
    <location>
        <begin position="83"/>
        <end position="104"/>
    </location>
</feature>
<reference evidence="8 9" key="1">
    <citation type="journal article" date="2018" name="Int. J. Syst. Bacteriol.">
        <title>Oceaniradius stylonemae gen. nov., sp. nov., isolated from a red alga, Stylonema cornu-cervi.</title>
        <authorList>
            <person name="Jeong S."/>
        </authorList>
    </citation>
    <scope>NUCLEOTIDE SEQUENCE [LARGE SCALE GENOMIC DNA]</scope>
    <source>
        <strain evidence="8 9">StC1</strain>
    </source>
</reference>
<organism evidence="8 9">
    <name type="scientific">Oceaniradius stylonematis</name>
    <dbReference type="NCBI Taxonomy" id="2184161"/>
    <lineage>
        <taxon>Bacteria</taxon>
        <taxon>Pseudomonadati</taxon>
        <taxon>Pseudomonadota</taxon>
        <taxon>Alphaproteobacteria</taxon>
        <taxon>Hyphomicrobiales</taxon>
        <taxon>Ahrensiaceae</taxon>
        <taxon>Oceaniradius</taxon>
    </lineage>
</organism>
<proteinExistence type="predicted"/>
<dbReference type="Proteomes" id="UP000246132">
    <property type="component" value="Unassembled WGS sequence"/>
</dbReference>
<feature type="region of interest" description="Disordered" evidence="6">
    <location>
        <begin position="356"/>
        <end position="378"/>
    </location>
</feature>
<feature type="compositionally biased region" description="Basic and acidic residues" evidence="6">
    <location>
        <begin position="358"/>
        <end position="378"/>
    </location>
</feature>
<dbReference type="GO" id="GO:0005886">
    <property type="term" value="C:plasma membrane"/>
    <property type="evidence" value="ECO:0007669"/>
    <property type="project" value="UniProtKB-SubCell"/>
</dbReference>
<dbReference type="PANTHER" id="PTHR30213:SF0">
    <property type="entry name" value="UPF0761 MEMBRANE PROTEIN YIHY"/>
    <property type="match status" value="1"/>
</dbReference>
<feature type="transmembrane region" description="Helical" evidence="7">
    <location>
        <begin position="144"/>
        <end position="170"/>
    </location>
</feature>
<keyword evidence="2" id="KW-1003">Cell membrane</keyword>
<evidence type="ECO:0000256" key="5">
    <source>
        <dbReference type="ARBA" id="ARBA00023136"/>
    </source>
</evidence>
<feature type="transmembrane region" description="Helical" evidence="7">
    <location>
        <begin position="260"/>
        <end position="283"/>
    </location>
</feature>
<dbReference type="Pfam" id="PF03631">
    <property type="entry name" value="Virul_fac_BrkB"/>
    <property type="match status" value="1"/>
</dbReference>
<evidence type="ECO:0000256" key="2">
    <source>
        <dbReference type="ARBA" id="ARBA00022475"/>
    </source>
</evidence>
<evidence type="ECO:0000256" key="7">
    <source>
        <dbReference type="SAM" id="Phobius"/>
    </source>
</evidence>
<evidence type="ECO:0000256" key="3">
    <source>
        <dbReference type="ARBA" id="ARBA00022692"/>
    </source>
</evidence>
<gene>
    <name evidence="8" type="ORF">DEM25_009735</name>
</gene>
<keyword evidence="4 7" id="KW-1133">Transmembrane helix</keyword>
<name>A0A3A8AGX7_9HYPH</name>
<dbReference type="PANTHER" id="PTHR30213">
    <property type="entry name" value="INNER MEMBRANE PROTEIN YHJD"/>
    <property type="match status" value="1"/>
</dbReference>